<keyword evidence="3" id="KW-1185">Reference proteome</keyword>
<feature type="compositionally biased region" description="Polar residues" evidence="1">
    <location>
        <begin position="209"/>
        <end position="223"/>
    </location>
</feature>
<dbReference type="Proteomes" id="UP000694421">
    <property type="component" value="Unplaced"/>
</dbReference>
<organism evidence="2 3">
    <name type="scientific">Salvator merianae</name>
    <name type="common">Argentine black and white tegu</name>
    <name type="synonym">Tupinambis merianae</name>
    <dbReference type="NCBI Taxonomy" id="96440"/>
    <lineage>
        <taxon>Eukaryota</taxon>
        <taxon>Metazoa</taxon>
        <taxon>Chordata</taxon>
        <taxon>Craniata</taxon>
        <taxon>Vertebrata</taxon>
        <taxon>Euteleostomi</taxon>
        <taxon>Lepidosauria</taxon>
        <taxon>Squamata</taxon>
        <taxon>Bifurcata</taxon>
        <taxon>Unidentata</taxon>
        <taxon>Episquamata</taxon>
        <taxon>Laterata</taxon>
        <taxon>Teiioidea</taxon>
        <taxon>Teiidae</taxon>
        <taxon>Salvator</taxon>
    </lineage>
</organism>
<dbReference type="Pfam" id="PF15824">
    <property type="entry name" value="SPATA9"/>
    <property type="match status" value="1"/>
</dbReference>
<dbReference type="Ensembl" id="ENSSMRT00000011639.1">
    <property type="protein sequence ID" value="ENSSMRP00000009987.1"/>
    <property type="gene ID" value="ENSSMRG00000007936.1"/>
</dbReference>
<accession>A0A8D0DN46</accession>
<reference evidence="2" key="1">
    <citation type="submission" date="2025-08" db="UniProtKB">
        <authorList>
            <consortium name="Ensembl"/>
        </authorList>
    </citation>
    <scope>IDENTIFICATION</scope>
</reference>
<proteinExistence type="predicted"/>
<evidence type="ECO:0000313" key="3">
    <source>
        <dbReference type="Proteomes" id="UP000694421"/>
    </source>
</evidence>
<reference evidence="2" key="2">
    <citation type="submission" date="2025-09" db="UniProtKB">
        <authorList>
            <consortium name="Ensembl"/>
        </authorList>
    </citation>
    <scope>IDENTIFICATION</scope>
</reference>
<sequence>MALRPIGWICGELVRKFAGQAEIIQRAFLEIMDEIRDEFPNLLRLTSSNQQNDRTVQGSKSVMARVFSSPHAAVVMNGLTRISHSSKSFAKLLRPHILRKFEELSTASHRILKNVNAPKKPLYKIKDTKIFFYDVISYPAKTALTSIMCVSYAALILLAISAHKILGKIKSVIQTDKASGGNSSDDFDADEFLRARHTASEPAVRPTKPASSASITKTSQNSGSIHTLLAAMDQENEQ</sequence>
<protein>
    <submittedName>
        <fullName evidence="2">Spermatosis associated 9</fullName>
    </submittedName>
</protein>
<dbReference type="OMA" id="VICYPAK"/>
<dbReference type="PANTHER" id="PTHR35669:SF1">
    <property type="entry name" value="SPERMATOGENESIS-ASSOCIATED PROTEIN 9"/>
    <property type="match status" value="1"/>
</dbReference>
<dbReference type="PANTHER" id="PTHR35669">
    <property type="entry name" value="SPERMATOGENESIS-ASSOCIATED PROTEIN 9"/>
    <property type="match status" value="1"/>
</dbReference>
<dbReference type="AlphaFoldDB" id="A0A8D0DN46"/>
<dbReference type="InterPro" id="IPR031659">
    <property type="entry name" value="SPATA9"/>
</dbReference>
<name>A0A8D0DN46_SALMN</name>
<evidence type="ECO:0000313" key="2">
    <source>
        <dbReference type="Ensembl" id="ENSSMRP00000009987.1"/>
    </source>
</evidence>
<evidence type="ECO:0000256" key="1">
    <source>
        <dbReference type="SAM" id="MobiDB-lite"/>
    </source>
</evidence>
<feature type="region of interest" description="Disordered" evidence="1">
    <location>
        <begin position="196"/>
        <end position="223"/>
    </location>
</feature>
<dbReference type="GeneTree" id="ENSGT00390000014160"/>